<dbReference type="RefSeq" id="WP_313976845.1">
    <property type="nucleotide sequence ID" value="NZ_JASJOS010000003.1"/>
</dbReference>
<protein>
    <submittedName>
        <fullName evidence="1">Uncharacterized protein</fullName>
    </submittedName>
</protein>
<name>A0AAE3U7M2_9BACT</name>
<dbReference type="EMBL" id="JASJOS010000003">
    <property type="protein sequence ID" value="MDJ1480273.1"/>
    <property type="molecule type" value="Genomic_DNA"/>
</dbReference>
<gene>
    <name evidence="1" type="ORF">QNI16_07240</name>
</gene>
<reference evidence="1" key="1">
    <citation type="submission" date="2023-05" db="EMBL/GenBank/DDBJ databases">
        <authorList>
            <person name="Zhang X."/>
        </authorList>
    </citation>
    <scope>NUCLEOTIDE SEQUENCE</scope>
    <source>
        <strain evidence="1">YF14B1</strain>
    </source>
</reference>
<proteinExistence type="predicted"/>
<evidence type="ECO:0000313" key="2">
    <source>
        <dbReference type="Proteomes" id="UP001241110"/>
    </source>
</evidence>
<evidence type="ECO:0000313" key="1">
    <source>
        <dbReference type="EMBL" id="MDJ1480273.1"/>
    </source>
</evidence>
<accession>A0AAE3U7M2</accession>
<sequence>MDYSDLTGLQGQDNQGGLTQIIYYAPTSYFQVIQDFNPTPEIPGVLEIATAHTFKSGKGFHTAYATLDTAKMMMELTGERDGKGYAPKIEFFHPGTKKQAAGFARQCKNDQFIVLAPNPNGYVFQVGTKNIFAEISAKYDSGTLSSGRNGWTFEVNSYANGMIFYDGNIVLYPTAP</sequence>
<dbReference type="Proteomes" id="UP001241110">
    <property type="component" value="Unassembled WGS sequence"/>
</dbReference>
<dbReference type="AlphaFoldDB" id="A0AAE3U7M2"/>
<organism evidence="1 2">
    <name type="scientific">Xanthocytophaga flava</name>
    <dbReference type="NCBI Taxonomy" id="3048013"/>
    <lineage>
        <taxon>Bacteria</taxon>
        <taxon>Pseudomonadati</taxon>
        <taxon>Bacteroidota</taxon>
        <taxon>Cytophagia</taxon>
        <taxon>Cytophagales</taxon>
        <taxon>Rhodocytophagaceae</taxon>
        <taxon>Xanthocytophaga</taxon>
    </lineage>
</organism>
<comment type="caution">
    <text evidence="1">The sequence shown here is derived from an EMBL/GenBank/DDBJ whole genome shotgun (WGS) entry which is preliminary data.</text>
</comment>